<organism evidence="6 7">
    <name type="scientific">Astatotilapia calliptera</name>
    <name type="common">Eastern happy</name>
    <name type="synonym">Chromis callipterus</name>
    <dbReference type="NCBI Taxonomy" id="8154"/>
    <lineage>
        <taxon>Eukaryota</taxon>
        <taxon>Metazoa</taxon>
        <taxon>Chordata</taxon>
        <taxon>Craniata</taxon>
        <taxon>Vertebrata</taxon>
        <taxon>Euteleostomi</taxon>
        <taxon>Actinopterygii</taxon>
        <taxon>Neopterygii</taxon>
        <taxon>Teleostei</taxon>
        <taxon>Neoteleostei</taxon>
        <taxon>Acanthomorphata</taxon>
        <taxon>Ovalentaria</taxon>
        <taxon>Cichlomorphae</taxon>
        <taxon>Cichliformes</taxon>
        <taxon>Cichlidae</taxon>
        <taxon>African cichlids</taxon>
        <taxon>Pseudocrenilabrinae</taxon>
        <taxon>Haplochromini</taxon>
        <taxon>Astatotilapia</taxon>
    </lineage>
</organism>
<evidence type="ECO:0008006" key="8">
    <source>
        <dbReference type="Google" id="ProtNLM"/>
    </source>
</evidence>
<keyword evidence="3" id="KW-0375">Hydrogen ion transport</keyword>
<dbReference type="Gene3D" id="6.10.250.1620">
    <property type="match status" value="1"/>
</dbReference>
<dbReference type="PANTHER" id="PTHR45715">
    <property type="entry name" value="ATPASE H+-TRANSPORTING V1 SUBUNIT E1A-RELATED"/>
    <property type="match status" value="1"/>
</dbReference>
<dbReference type="GO" id="GO:0046961">
    <property type="term" value="F:proton-transporting ATPase activity, rotational mechanism"/>
    <property type="evidence" value="ECO:0007669"/>
    <property type="project" value="InterPro"/>
</dbReference>
<evidence type="ECO:0000256" key="5">
    <source>
        <dbReference type="ARBA" id="ARBA00045737"/>
    </source>
</evidence>
<reference evidence="6" key="4">
    <citation type="submission" date="2025-09" db="UniProtKB">
        <authorList>
            <consortium name="Ensembl"/>
        </authorList>
    </citation>
    <scope>IDENTIFICATION</scope>
</reference>
<comment type="similarity">
    <text evidence="1">Belongs to the V-ATPase E subunit family.</text>
</comment>
<name>A0AAX7TVQ0_ASTCA</name>
<dbReference type="AlphaFoldDB" id="A0AAX7TVQ0"/>
<dbReference type="FunFam" id="3.30.2320.30:FF:000001">
    <property type="entry name" value="V-type proton atpase subunit e 1"/>
    <property type="match status" value="1"/>
</dbReference>
<evidence type="ECO:0000313" key="7">
    <source>
        <dbReference type="Proteomes" id="UP000265100"/>
    </source>
</evidence>
<keyword evidence="4" id="KW-0406">Ion transport</keyword>
<reference evidence="6" key="3">
    <citation type="submission" date="2025-08" db="UniProtKB">
        <authorList>
            <consortium name="Ensembl"/>
        </authorList>
    </citation>
    <scope>IDENTIFICATION</scope>
</reference>
<dbReference type="GO" id="GO:0033178">
    <property type="term" value="C:proton-transporting two-sector ATPase complex, catalytic domain"/>
    <property type="evidence" value="ECO:0007669"/>
    <property type="project" value="InterPro"/>
</dbReference>
<comment type="function">
    <text evidence="5">Subunit of the V1 complex of vacuolar(H+)-ATPase (V-ATPase), a multisubunit enzyme composed of a peripheral complex (V1) that hydrolyzes ATP and a membrane integral complex (V0) that translocates protons. V-ATPase is responsible for acidifying and maintaining the pH of intracellular compartments and in some cell types, is targeted to the plasma membrane, where it is responsible for acidifying the extracellular environment.</text>
</comment>
<evidence type="ECO:0000256" key="4">
    <source>
        <dbReference type="ARBA" id="ARBA00023065"/>
    </source>
</evidence>
<evidence type="ECO:0000313" key="6">
    <source>
        <dbReference type="Ensembl" id="ENSACLP00000061069.1"/>
    </source>
</evidence>
<keyword evidence="2" id="KW-0813">Transport</keyword>
<dbReference type="HAMAP" id="MF_00311">
    <property type="entry name" value="ATP_synth_E_arch"/>
    <property type="match status" value="1"/>
</dbReference>
<dbReference type="Ensembl" id="ENSACLT00000078468.1">
    <property type="protein sequence ID" value="ENSACLP00000061069.1"/>
    <property type="gene ID" value="ENSACLG00000020410.2"/>
</dbReference>
<evidence type="ECO:0000256" key="1">
    <source>
        <dbReference type="ARBA" id="ARBA00005901"/>
    </source>
</evidence>
<dbReference type="InterPro" id="IPR002842">
    <property type="entry name" value="ATPase_V1_Esu"/>
</dbReference>
<evidence type="ECO:0000256" key="3">
    <source>
        <dbReference type="ARBA" id="ARBA00022781"/>
    </source>
</evidence>
<accession>A0AAX7TVQ0</accession>
<keyword evidence="7" id="KW-1185">Reference proteome</keyword>
<reference evidence="7" key="2">
    <citation type="submission" date="2023-03" db="EMBL/GenBank/DDBJ databases">
        <authorList>
            <consortium name="Wellcome Sanger Institute Data Sharing"/>
        </authorList>
    </citation>
    <scope>NUCLEOTIDE SEQUENCE [LARGE SCALE GENOMIC DNA]</scope>
</reference>
<evidence type="ECO:0000256" key="2">
    <source>
        <dbReference type="ARBA" id="ARBA00022448"/>
    </source>
</evidence>
<proteinExistence type="inferred from homology"/>
<dbReference type="SUPFAM" id="SSF160527">
    <property type="entry name" value="V-type ATPase subunit E-like"/>
    <property type="match status" value="1"/>
</dbReference>
<dbReference type="Proteomes" id="UP000265100">
    <property type="component" value="Chromosome 17"/>
</dbReference>
<dbReference type="InterPro" id="IPR038495">
    <property type="entry name" value="ATPase_E_C"/>
</dbReference>
<protein>
    <recommendedName>
        <fullName evidence="8">ATPase H+ transporting V1 subunit E1b</fullName>
    </recommendedName>
</protein>
<dbReference type="Gene3D" id="3.30.2320.30">
    <property type="entry name" value="ATP synthase, E subunit, C-terminal"/>
    <property type="match status" value="1"/>
</dbReference>
<dbReference type="Pfam" id="PF01991">
    <property type="entry name" value="vATP-synt_E"/>
    <property type="match status" value="2"/>
</dbReference>
<sequence length="261" mass="30268">MALSDADVQKQIKHMMAFIEQEANEKAEEIDAKAEEEFNIEKGRLVQTQRLKIMEYYEKKEKQIEQQKKIQMSNLMNQARLKVLKARDDMISVSLCHQFIYIRKMGWLNITAESANRRDQVCFLYPQEMLNEARQRLANIAKDPARYSTLMDGLILQGFYQLLEPKVTIRCRKQDIPLVQASIQKNISIYKAAVKNNIEVRIDQDNFLSPDVSGGIEIYNGDGKIKVSNTLESRLDLMAQQMMPEIRVALFGANPNRKFMD</sequence>
<dbReference type="GeneTree" id="ENSGT00390000002730"/>
<reference evidence="6 7" key="1">
    <citation type="submission" date="2018-05" db="EMBL/GenBank/DDBJ databases">
        <authorList>
            <person name="Datahose"/>
        </authorList>
    </citation>
    <scope>NUCLEOTIDE SEQUENCE</scope>
</reference>